<dbReference type="AlphaFoldDB" id="A0A6J6VAQ9"/>
<dbReference type="EMBL" id="CAEZYR010000170">
    <property type="protein sequence ID" value="CAB4769391.1"/>
    <property type="molecule type" value="Genomic_DNA"/>
</dbReference>
<dbReference type="PANTHER" id="PTHR34853:SF1">
    <property type="entry name" value="LIPASE 5"/>
    <property type="match status" value="1"/>
</dbReference>
<dbReference type="EMBL" id="CAFABA010000026">
    <property type="protein sequence ID" value="CAB4824002.1"/>
    <property type="molecule type" value="Genomic_DNA"/>
</dbReference>
<dbReference type="GO" id="GO:0004806">
    <property type="term" value="F:triacylglycerol lipase activity"/>
    <property type="evidence" value="ECO:0007669"/>
    <property type="project" value="InterPro"/>
</dbReference>
<dbReference type="SUPFAM" id="SSF53474">
    <property type="entry name" value="alpha/beta-Hydrolases"/>
    <property type="match status" value="1"/>
</dbReference>
<dbReference type="PANTHER" id="PTHR34853">
    <property type="match status" value="1"/>
</dbReference>
<organism evidence="1">
    <name type="scientific">freshwater metagenome</name>
    <dbReference type="NCBI Taxonomy" id="449393"/>
    <lineage>
        <taxon>unclassified sequences</taxon>
        <taxon>metagenomes</taxon>
        <taxon>ecological metagenomes</taxon>
    </lineage>
</organism>
<evidence type="ECO:0000313" key="4">
    <source>
        <dbReference type="EMBL" id="CAB5002513.1"/>
    </source>
</evidence>
<gene>
    <name evidence="1" type="ORF">UFOPK2754_03010</name>
    <name evidence="2" type="ORF">UFOPK3139_00891</name>
    <name evidence="3" type="ORF">UFOPK3543_02714</name>
    <name evidence="4" type="ORF">UFOPK3967_01714</name>
</gene>
<accession>A0A6J6VAQ9</accession>
<dbReference type="InterPro" id="IPR005152">
    <property type="entry name" value="Lipase_secreted"/>
</dbReference>
<dbReference type="Gene3D" id="3.40.50.1820">
    <property type="entry name" value="alpha/beta hydrolase"/>
    <property type="match status" value="2"/>
</dbReference>
<proteinExistence type="predicted"/>
<name>A0A6J6VAQ9_9ZZZZ</name>
<dbReference type="GO" id="GO:0016042">
    <property type="term" value="P:lipid catabolic process"/>
    <property type="evidence" value="ECO:0007669"/>
    <property type="project" value="InterPro"/>
</dbReference>
<dbReference type="Pfam" id="PF03583">
    <property type="entry name" value="LIP"/>
    <property type="match status" value="1"/>
</dbReference>
<evidence type="ECO:0000313" key="2">
    <source>
        <dbReference type="EMBL" id="CAB4824002.1"/>
    </source>
</evidence>
<dbReference type="EMBL" id="CAFBOS010000106">
    <property type="protein sequence ID" value="CAB5002513.1"/>
    <property type="molecule type" value="Genomic_DNA"/>
</dbReference>
<sequence>MAITTRWRTAAAVLSIGLVSAACGTSKDAPSATGGLIPAAPTTTDPRTYQGTDFYATPRAVAGSSHGDLVSYQEITLQGLTGAKAWRVLYRSVSVKDEKPIVVSGMIIAPADEARGQRPMVAWAHSTVGSADICAPSKSFNGKPLTNDPSEAALIEQLQFFVRQGYVVVATDYEGLGTEGPHPYLVGESEGRSVLDSLLAARQMTQLSASDTAVIYGLSQGGQAALFAGELAPTWAPDLKVVGVVAAAPFSEVDLLLTSAAGVPDVAAYYVLGVYGQVAGNAKLSSSQVLDPVASAQGSLVESQCLGQIQGNYKALLSSSGKSTFMSTNPLTLPDWKTQLASIVPGQRITGAPILVVQGKADTTIPAATTQTLIKRICGKDRVQYIEYANTGQGDTIKSGDRDIRAFITNRMAGAPFTPACS</sequence>
<dbReference type="EMBL" id="CAFBMH010000148">
    <property type="protein sequence ID" value="CAB4932064.1"/>
    <property type="molecule type" value="Genomic_DNA"/>
</dbReference>
<dbReference type="PROSITE" id="PS51257">
    <property type="entry name" value="PROKAR_LIPOPROTEIN"/>
    <property type="match status" value="1"/>
</dbReference>
<evidence type="ECO:0000313" key="3">
    <source>
        <dbReference type="EMBL" id="CAB4932064.1"/>
    </source>
</evidence>
<protein>
    <submittedName>
        <fullName evidence="1">Unannotated protein</fullName>
    </submittedName>
</protein>
<dbReference type="InterPro" id="IPR029058">
    <property type="entry name" value="AB_hydrolase_fold"/>
</dbReference>
<evidence type="ECO:0000313" key="1">
    <source>
        <dbReference type="EMBL" id="CAB4769391.1"/>
    </source>
</evidence>
<dbReference type="PIRSF" id="PIRSF029171">
    <property type="entry name" value="Esterase_LipA"/>
    <property type="match status" value="1"/>
</dbReference>
<reference evidence="1" key="1">
    <citation type="submission" date="2020-05" db="EMBL/GenBank/DDBJ databases">
        <authorList>
            <person name="Chiriac C."/>
            <person name="Salcher M."/>
            <person name="Ghai R."/>
            <person name="Kavagutti S V."/>
        </authorList>
    </citation>
    <scope>NUCLEOTIDE SEQUENCE</scope>
</reference>